<gene>
    <name evidence="2" type="ORF">OF122_02965</name>
</gene>
<organism evidence="2 3">
    <name type="scientific">Pelagibacterium flavum</name>
    <dbReference type="NCBI Taxonomy" id="2984530"/>
    <lineage>
        <taxon>Bacteria</taxon>
        <taxon>Pseudomonadati</taxon>
        <taxon>Pseudomonadota</taxon>
        <taxon>Alphaproteobacteria</taxon>
        <taxon>Hyphomicrobiales</taxon>
        <taxon>Devosiaceae</taxon>
        <taxon>Pelagibacterium</taxon>
    </lineage>
</organism>
<feature type="domain" description="HD-GYP" evidence="1">
    <location>
        <begin position="166"/>
        <end position="354"/>
    </location>
</feature>
<dbReference type="InterPro" id="IPR003607">
    <property type="entry name" value="HD/PDEase_dom"/>
</dbReference>
<dbReference type="Pfam" id="PF13487">
    <property type="entry name" value="HD_5"/>
    <property type="match status" value="1"/>
</dbReference>
<dbReference type="SMART" id="SM00471">
    <property type="entry name" value="HDc"/>
    <property type="match status" value="1"/>
</dbReference>
<dbReference type="CDD" id="cd00077">
    <property type="entry name" value="HDc"/>
    <property type="match status" value="1"/>
</dbReference>
<dbReference type="SUPFAM" id="SSF109604">
    <property type="entry name" value="HD-domain/PDEase-like"/>
    <property type="match status" value="1"/>
</dbReference>
<protein>
    <submittedName>
        <fullName evidence="2">HD domain-containing protein</fullName>
    </submittedName>
</protein>
<evidence type="ECO:0000259" key="1">
    <source>
        <dbReference type="PROSITE" id="PS51832"/>
    </source>
</evidence>
<dbReference type="PANTHER" id="PTHR43155:SF2">
    <property type="entry name" value="CYCLIC DI-GMP PHOSPHODIESTERASE PA4108"/>
    <property type="match status" value="1"/>
</dbReference>
<dbReference type="NCBIfam" id="TIGR00277">
    <property type="entry name" value="HDIG"/>
    <property type="match status" value="1"/>
</dbReference>
<dbReference type="EMBL" id="CP107716">
    <property type="protein sequence ID" value="UYQ72755.1"/>
    <property type="molecule type" value="Genomic_DNA"/>
</dbReference>
<evidence type="ECO:0000313" key="2">
    <source>
        <dbReference type="EMBL" id="UYQ72755.1"/>
    </source>
</evidence>
<sequence>MTGSSVAVLMVTDSPAREPHPAAHWSAIARVAPLSEIGALDLSAFSAILVDADLSSTATIDRLKKSLQALERNIPRYFLVTEGRRVEMVQANVLRAHATETRPLTAEGLKRLLSSTLPQPVDEAADTSSAAIARAASRALGSAFESLRSNTALDSTTVARASNDIVDSVGAGGLGQWLDTVRAHHQGTYQHCLLVTGVLTNFAQKVGMSQADVSKLTTAGLLHDIGKATIPVAILEKPGKLSAEEFAEIARHPIEGFDYLTAHADLSPDILAAVRGHHEYLDGSGYPDGLMASQIGDLTRIVTICDIYGALSERRAYKPAMPPAQALAILEDMCVAGKLETALVRALRQAVETG</sequence>
<dbReference type="PROSITE" id="PS51832">
    <property type="entry name" value="HD_GYP"/>
    <property type="match status" value="1"/>
</dbReference>
<keyword evidence="3" id="KW-1185">Reference proteome</keyword>
<dbReference type="InterPro" id="IPR006675">
    <property type="entry name" value="HDIG_dom"/>
</dbReference>
<dbReference type="Gene3D" id="1.10.3210.10">
    <property type="entry name" value="Hypothetical protein af1432"/>
    <property type="match status" value="1"/>
</dbReference>
<dbReference type="InterPro" id="IPR037522">
    <property type="entry name" value="HD_GYP_dom"/>
</dbReference>
<proteinExistence type="predicted"/>
<reference evidence="2" key="1">
    <citation type="submission" date="2022-10" db="EMBL/GenBank/DDBJ databases">
        <title>YIM 151497 complete genome.</title>
        <authorList>
            <person name="Chen X."/>
        </authorList>
    </citation>
    <scope>NUCLEOTIDE SEQUENCE</scope>
    <source>
        <strain evidence="2">YIM 151497</strain>
    </source>
</reference>
<name>A0ABY6IST4_9HYPH</name>
<dbReference type="RefSeq" id="WP_264226361.1">
    <property type="nucleotide sequence ID" value="NZ_CP107716.1"/>
</dbReference>
<evidence type="ECO:0000313" key="3">
    <source>
        <dbReference type="Proteomes" id="UP001163882"/>
    </source>
</evidence>
<dbReference type="Proteomes" id="UP001163882">
    <property type="component" value="Chromosome"/>
</dbReference>
<accession>A0ABY6IST4</accession>
<dbReference type="PANTHER" id="PTHR43155">
    <property type="entry name" value="CYCLIC DI-GMP PHOSPHODIESTERASE PA4108-RELATED"/>
    <property type="match status" value="1"/>
</dbReference>